<evidence type="ECO:0000256" key="4">
    <source>
        <dbReference type="ARBA" id="ARBA00022833"/>
    </source>
</evidence>
<reference evidence="8" key="1">
    <citation type="submission" date="2020-11" db="EMBL/GenBank/DDBJ databases">
        <authorList>
            <person name="Tran Van P."/>
        </authorList>
    </citation>
    <scope>NUCLEOTIDE SEQUENCE</scope>
</reference>
<dbReference type="PROSITE" id="PS00028">
    <property type="entry name" value="ZINC_FINGER_C2H2_1"/>
    <property type="match status" value="4"/>
</dbReference>
<evidence type="ECO:0000256" key="2">
    <source>
        <dbReference type="ARBA" id="ARBA00022737"/>
    </source>
</evidence>
<sequence length="452" mass="51944">MKTAEDASTSESSFPVCVVCCNDVGVADCVSHLLPCSGERAVRKLTAWQSQYSKNVASSCTVMKKLEESDVMLVCDMCLSVMMEIDSLESRLYQNLEKLWKRRVDVRKDCDNREEGRNENLKPEVRLPECDGNHRKLRRPSRNPKSTSDGKSFDKSCLKQELNHSDEAFSEGDQCRSRSSKLSFKVQIEEAGAVQDDFHLKFLKDNEPETVDKTEASKIHECKKCKQEFRVLSAYKRHMREHGAKLCPICGVLIKGVGAAQVKKHVEFVHMKMAKLECQICHEKFRYSMTLYSHQAKVHNYRPERVMCQCPQCGKWIKTRRALRLHMGDRHGVFEPSTAIFECTYCGKKIMDKTRYARHISMHEGIKPFACNRCDLRSVDFSNIRYHSRRVHGKDIRRVWKDGILTTEIEDLEEKEEVSKDTDLRTEDAPSSSDNASMYNPELPEDVGPSLP</sequence>
<protein>
    <recommendedName>
        <fullName evidence="7">C2H2-type domain-containing protein</fullName>
    </recommendedName>
</protein>
<dbReference type="EMBL" id="CAJPEX010000315">
    <property type="protein sequence ID" value="CAG0915040.1"/>
    <property type="molecule type" value="Genomic_DNA"/>
</dbReference>
<feature type="region of interest" description="Disordered" evidence="6">
    <location>
        <begin position="411"/>
        <end position="452"/>
    </location>
</feature>
<organism evidence="8">
    <name type="scientific">Notodromas monacha</name>
    <dbReference type="NCBI Taxonomy" id="399045"/>
    <lineage>
        <taxon>Eukaryota</taxon>
        <taxon>Metazoa</taxon>
        <taxon>Ecdysozoa</taxon>
        <taxon>Arthropoda</taxon>
        <taxon>Crustacea</taxon>
        <taxon>Oligostraca</taxon>
        <taxon>Ostracoda</taxon>
        <taxon>Podocopa</taxon>
        <taxon>Podocopida</taxon>
        <taxon>Cypridocopina</taxon>
        <taxon>Cypridoidea</taxon>
        <taxon>Cyprididae</taxon>
        <taxon>Notodromas</taxon>
    </lineage>
</organism>
<feature type="domain" description="C2H2-type" evidence="7">
    <location>
        <begin position="276"/>
        <end position="304"/>
    </location>
</feature>
<proteinExistence type="predicted"/>
<dbReference type="Proteomes" id="UP000678499">
    <property type="component" value="Unassembled WGS sequence"/>
</dbReference>
<dbReference type="Gene3D" id="3.30.160.60">
    <property type="entry name" value="Classic Zinc Finger"/>
    <property type="match status" value="3"/>
</dbReference>
<dbReference type="OrthoDB" id="10264738at2759"/>
<feature type="region of interest" description="Disordered" evidence="6">
    <location>
        <begin position="111"/>
        <end position="153"/>
    </location>
</feature>
<keyword evidence="4" id="KW-0862">Zinc</keyword>
<dbReference type="AlphaFoldDB" id="A0A7R9GA78"/>
<evidence type="ECO:0000313" key="9">
    <source>
        <dbReference type="Proteomes" id="UP000678499"/>
    </source>
</evidence>
<dbReference type="EMBL" id="OA882352">
    <property type="protein sequence ID" value="CAD7274888.1"/>
    <property type="molecule type" value="Genomic_DNA"/>
</dbReference>
<dbReference type="PROSITE" id="PS50157">
    <property type="entry name" value="ZINC_FINGER_C2H2_2"/>
    <property type="match status" value="3"/>
</dbReference>
<dbReference type="GO" id="GO:0008270">
    <property type="term" value="F:zinc ion binding"/>
    <property type="evidence" value="ECO:0007669"/>
    <property type="project" value="UniProtKB-KW"/>
</dbReference>
<dbReference type="InterPro" id="IPR013087">
    <property type="entry name" value="Znf_C2H2_type"/>
</dbReference>
<evidence type="ECO:0000313" key="8">
    <source>
        <dbReference type="EMBL" id="CAD7274888.1"/>
    </source>
</evidence>
<keyword evidence="3 5" id="KW-0863">Zinc-finger</keyword>
<name>A0A7R9GA78_9CRUS</name>
<evidence type="ECO:0000256" key="3">
    <source>
        <dbReference type="ARBA" id="ARBA00022771"/>
    </source>
</evidence>
<dbReference type="SMART" id="SM00355">
    <property type="entry name" value="ZnF_C2H2"/>
    <property type="match status" value="6"/>
</dbReference>
<feature type="compositionally biased region" description="Polar residues" evidence="6">
    <location>
        <begin position="429"/>
        <end position="438"/>
    </location>
</feature>
<keyword evidence="1" id="KW-0479">Metal-binding</keyword>
<keyword evidence="9" id="KW-1185">Reference proteome</keyword>
<feature type="domain" description="C2H2-type" evidence="7">
    <location>
        <begin position="341"/>
        <end position="368"/>
    </location>
</feature>
<dbReference type="Pfam" id="PF00096">
    <property type="entry name" value="zf-C2H2"/>
    <property type="match status" value="1"/>
</dbReference>
<feature type="domain" description="C2H2-type" evidence="7">
    <location>
        <begin position="220"/>
        <end position="242"/>
    </location>
</feature>
<dbReference type="InterPro" id="IPR036236">
    <property type="entry name" value="Znf_C2H2_sf"/>
</dbReference>
<dbReference type="PANTHER" id="PTHR24379:SF121">
    <property type="entry name" value="C2H2-TYPE DOMAIN-CONTAINING PROTEIN"/>
    <property type="match status" value="1"/>
</dbReference>
<keyword evidence="2" id="KW-0677">Repeat</keyword>
<evidence type="ECO:0000259" key="7">
    <source>
        <dbReference type="PROSITE" id="PS50157"/>
    </source>
</evidence>
<dbReference type="SUPFAM" id="SSF57667">
    <property type="entry name" value="beta-beta-alpha zinc fingers"/>
    <property type="match status" value="2"/>
</dbReference>
<gene>
    <name evidence="8" type="ORF">NMOB1V02_LOCUS2702</name>
</gene>
<accession>A0A7R9GA78</accession>
<feature type="compositionally biased region" description="Basic and acidic residues" evidence="6">
    <location>
        <begin position="111"/>
        <end position="134"/>
    </location>
</feature>
<evidence type="ECO:0000256" key="1">
    <source>
        <dbReference type="ARBA" id="ARBA00022723"/>
    </source>
</evidence>
<evidence type="ECO:0000256" key="5">
    <source>
        <dbReference type="PROSITE-ProRule" id="PRU00042"/>
    </source>
</evidence>
<feature type="compositionally biased region" description="Basic and acidic residues" evidence="6">
    <location>
        <begin position="417"/>
        <end position="428"/>
    </location>
</feature>
<evidence type="ECO:0000256" key="6">
    <source>
        <dbReference type="SAM" id="MobiDB-lite"/>
    </source>
</evidence>
<dbReference type="PANTHER" id="PTHR24379">
    <property type="entry name" value="KRAB AND ZINC FINGER DOMAIN-CONTAINING"/>
    <property type="match status" value="1"/>
</dbReference>